<dbReference type="Proteomes" id="UP001472866">
    <property type="component" value="Chromosome 14"/>
</dbReference>
<sequence length="99" mass="11021">MAVPALSGPWDSRKVGCCSCGYTATWTLVENGDILLLFESAGRCCFIMPNCFLKRVQLHKVREGRWEGHMVLKKVIVEAMPDGTLSFMSTDGLLILTRL</sequence>
<accession>A0AAX4PJJ8</accession>
<proteinExistence type="predicted"/>
<dbReference type="EMBL" id="CP151514">
    <property type="protein sequence ID" value="WZN66036.1"/>
    <property type="molecule type" value="Genomic_DNA"/>
</dbReference>
<evidence type="ECO:0000313" key="2">
    <source>
        <dbReference type="Proteomes" id="UP001472866"/>
    </source>
</evidence>
<name>A0AAX4PJJ8_9CHLO</name>
<organism evidence="1 2">
    <name type="scientific">Chloropicon roscoffensis</name>
    <dbReference type="NCBI Taxonomy" id="1461544"/>
    <lineage>
        <taxon>Eukaryota</taxon>
        <taxon>Viridiplantae</taxon>
        <taxon>Chlorophyta</taxon>
        <taxon>Chloropicophyceae</taxon>
        <taxon>Chloropicales</taxon>
        <taxon>Chloropicaceae</taxon>
        <taxon>Chloropicon</taxon>
    </lineage>
</organism>
<gene>
    <name evidence="1" type="ORF">HKI87_14g75990</name>
</gene>
<dbReference type="AlphaFoldDB" id="A0AAX4PJJ8"/>
<keyword evidence="2" id="KW-1185">Reference proteome</keyword>
<evidence type="ECO:0000313" key="1">
    <source>
        <dbReference type="EMBL" id="WZN66036.1"/>
    </source>
</evidence>
<reference evidence="1 2" key="1">
    <citation type="submission" date="2024-03" db="EMBL/GenBank/DDBJ databases">
        <title>Complete genome sequence of the green alga Chloropicon roscoffensis RCC1871.</title>
        <authorList>
            <person name="Lemieux C."/>
            <person name="Pombert J.-F."/>
            <person name="Otis C."/>
            <person name="Turmel M."/>
        </authorList>
    </citation>
    <scope>NUCLEOTIDE SEQUENCE [LARGE SCALE GENOMIC DNA]</scope>
    <source>
        <strain evidence="1 2">RCC1871</strain>
    </source>
</reference>
<protein>
    <submittedName>
        <fullName evidence="1">Uncharacterized protein</fullName>
    </submittedName>
</protein>